<accession>A0ABX0S2B1</accession>
<organism evidence="3 4">
    <name type="scientific">Candidatus Pantoea communis</name>
    <dbReference type="NCBI Taxonomy" id="2608354"/>
    <lineage>
        <taxon>Bacteria</taxon>
        <taxon>Pseudomonadati</taxon>
        <taxon>Pseudomonadota</taxon>
        <taxon>Gammaproteobacteria</taxon>
        <taxon>Enterobacterales</taxon>
        <taxon>Erwiniaceae</taxon>
        <taxon>Pantoea</taxon>
    </lineage>
</organism>
<proteinExistence type="inferred from homology"/>
<dbReference type="EMBL" id="VWXC01000030">
    <property type="protein sequence ID" value="NIG22075.1"/>
    <property type="molecule type" value="Genomic_DNA"/>
</dbReference>
<evidence type="ECO:0000256" key="1">
    <source>
        <dbReference type="ARBA" id="ARBA00008618"/>
    </source>
</evidence>
<gene>
    <name evidence="3" type="ORF">F3J37_25765</name>
</gene>
<protein>
    <submittedName>
        <fullName evidence="3">Antirestriction protein</fullName>
    </submittedName>
</protein>
<comment type="similarity">
    <text evidence="1">Belongs to the antirestriction protein family.</text>
</comment>
<dbReference type="Gene3D" id="3.30.70.3580">
    <property type="entry name" value="Antirestriction protein"/>
    <property type="match status" value="1"/>
</dbReference>
<dbReference type="InterPro" id="IPR042297">
    <property type="entry name" value="Antirestriction_sf"/>
</dbReference>
<dbReference type="Proteomes" id="UP001515780">
    <property type="component" value="Unassembled WGS sequence"/>
</dbReference>
<name>A0ABX0S2B1_9GAMM</name>
<reference evidence="3 4" key="1">
    <citation type="journal article" date="2019" name="bioRxiv">
        <title>Bacteria contribute to plant secondary compound degradation in a generalist herbivore system.</title>
        <authorList>
            <person name="Francoeur C.B."/>
            <person name="Khadempour L."/>
            <person name="Moreira-Soto R.D."/>
            <person name="Gotting K."/>
            <person name="Book A.J."/>
            <person name="Pinto-Tomas A.A."/>
            <person name="Keefover-Ring K."/>
            <person name="Currie C.R."/>
        </authorList>
    </citation>
    <scope>NUCLEOTIDE SEQUENCE [LARGE SCALE GENOMIC DNA]</scope>
    <source>
        <strain evidence="3">Al-1710</strain>
    </source>
</reference>
<sequence length="206" mass="23356">MKTATPAFESARVPDGYVRLRFLPALFGDDFMRAENNVYLYADRYLREYDGGAWDFALLPSGGGFMKPAAEETWRFVNMANHSDVRLSSEAAGLVITSLVLNHRSWMYDRHDDTELCALYCRRHRQLTDYAFAHPEAAAIFAALEQVLRVAWDFMRLEDPQGREGYAANLWQSEHEALRKVGEALTDPGEGMPGIKKSPTIWGTSE</sequence>
<dbReference type="Pfam" id="PF03230">
    <property type="entry name" value="Antirestrict"/>
    <property type="match status" value="1"/>
</dbReference>
<comment type="caution">
    <text evidence="3">The sequence shown here is derived from an EMBL/GenBank/DDBJ whole genome shotgun (WGS) entry which is preliminary data.</text>
</comment>
<feature type="region of interest" description="Disordered" evidence="2">
    <location>
        <begin position="185"/>
        <end position="206"/>
    </location>
</feature>
<evidence type="ECO:0000313" key="3">
    <source>
        <dbReference type="EMBL" id="NIG22075.1"/>
    </source>
</evidence>
<keyword evidence="4" id="KW-1185">Reference proteome</keyword>
<evidence type="ECO:0000313" key="4">
    <source>
        <dbReference type="Proteomes" id="UP001515780"/>
    </source>
</evidence>
<dbReference type="RefSeq" id="WP_080748185.1">
    <property type="nucleotide sequence ID" value="NZ_VWXC01000030.1"/>
</dbReference>
<dbReference type="InterPro" id="IPR004914">
    <property type="entry name" value="Antirestrict"/>
</dbReference>
<evidence type="ECO:0000256" key="2">
    <source>
        <dbReference type="SAM" id="MobiDB-lite"/>
    </source>
</evidence>